<keyword evidence="2" id="KW-1185">Reference proteome</keyword>
<comment type="caution">
    <text evidence="1">The sequence shown here is derived from an EMBL/GenBank/DDBJ whole genome shotgun (WGS) entry which is preliminary data.</text>
</comment>
<dbReference type="AlphaFoldDB" id="A0A0V1HYC1"/>
<gene>
    <name evidence="1" type="ORF">T11_10585</name>
</gene>
<reference evidence="1 2" key="1">
    <citation type="submission" date="2015-01" db="EMBL/GenBank/DDBJ databases">
        <title>Evolution of Trichinella species and genotypes.</title>
        <authorList>
            <person name="Korhonen P.K."/>
            <person name="Edoardo P."/>
            <person name="Giuseppe L.R."/>
            <person name="Gasser R.B."/>
        </authorList>
    </citation>
    <scope>NUCLEOTIDE SEQUENCE [LARGE SCALE GENOMIC DNA]</scope>
    <source>
        <strain evidence="1">ISS1029</strain>
    </source>
</reference>
<sequence>MMMMMLDDQLDYRQSTNAETKKCYRLLQLYSRQLISVVVLLLQFWHAINNGSAMRKVGQSKTPSNCVKEFLSPLIFFEIILNNITTWLSNLQRKKAYSCDGYSQIFTEQLTTTACCRLCFYYTMNLDIQLYAPANRVCSTTAQCSEENHPSSGNEMKFELKMKLLN</sequence>
<organism evidence="1 2">
    <name type="scientific">Trichinella zimbabwensis</name>
    <dbReference type="NCBI Taxonomy" id="268475"/>
    <lineage>
        <taxon>Eukaryota</taxon>
        <taxon>Metazoa</taxon>
        <taxon>Ecdysozoa</taxon>
        <taxon>Nematoda</taxon>
        <taxon>Enoplea</taxon>
        <taxon>Dorylaimia</taxon>
        <taxon>Trichinellida</taxon>
        <taxon>Trichinellidae</taxon>
        <taxon>Trichinella</taxon>
    </lineage>
</organism>
<evidence type="ECO:0000313" key="2">
    <source>
        <dbReference type="Proteomes" id="UP000055024"/>
    </source>
</evidence>
<dbReference type="Proteomes" id="UP000055024">
    <property type="component" value="Unassembled WGS sequence"/>
</dbReference>
<accession>A0A0V1HYC1</accession>
<evidence type="ECO:0000313" key="1">
    <source>
        <dbReference type="EMBL" id="KRZ15715.1"/>
    </source>
</evidence>
<protein>
    <submittedName>
        <fullName evidence="1">Uncharacterized protein</fullName>
    </submittedName>
</protein>
<name>A0A0V1HYC1_9BILA</name>
<dbReference type="EMBL" id="JYDP01000016">
    <property type="protein sequence ID" value="KRZ15715.1"/>
    <property type="molecule type" value="Genomic_DNA"/>
</dbReference>
<proteinExistence type="predicted"/>